<dbReference type="InterPro" id="IPR013328">
    <property type="entry name" value="6PGD_dom2"/>
</dbReference>
<dbReference type="Gene3D" id="3.40.50.720">
    <property type="entry name" value="NAD(P)-binding Rossmann-like Domain"/>
    <property type="match status" value="1"/>
</dbReference>
<evidence type="ECO:0000313" key="5">
    <source>
        <dbReference type="Proteomes" id="UP000001812"/>
    </source>
</evidence>
<dbReference type="PANTHER" id="PTHR43362:SF7">
    <property type="entry name" value="D-MANNONATE OXIDOREDUCTASE"/>
    <property type="match status" value="1"/>
</dbReference>
<evidence type="ECO:0000313" key="4">
    <source>
        <dbReference type="EMBL" id="EET09348.1"/>
    </source>
</evidence>
<dbReference type="GO" id="GO:0042840">
    <property type="term" value="P:D-glucuronate catabolic process"/>
    <property type="evidence" value="ECO:0007669"/>
    <property type="project" value="TreeGrafter"/>
</dbReference>
<dbReference type="InterPro" id="IPR000669">
    <property type="entry name" value="Mannitol_DH"/>
</dbReference>
<dbReference type="PANTHER" id="PTHR43362">
    <property type="entry name" value="MANNITOL DEHYDROGENASE DSF1-RELATED"/>
    <property type="match status" value="1"/>
</dbReference>
<feature type="domain" description="Mannitol dehydrogenase C-terminal" evidence="3">
    <location>
        <begin position="285"/>
        <end position="460"/>
    </location>
</feature>
<dbReference type="InterPro" id="IPR008927">
    <property type="entry name" value="6-PGluconate_DH-like_C_sf"/>
</dbReference>
<evidence type="ECO:0000259" key="2">
    <source>
        <dbReference type="Pfam" id="PF01232"/>
    </source>
</evidence>
<proteinExistence type="predicted"/>
<dbReference type="Proteomes" id="UP000001812">
    <property type="component" value="Chromosome I"/>
</dbReference>
<dbReference type="InterPro" id="IPR050988">
    <property type="entry name" value="Mannitol_DH/Oxidoreductase"/>
</dbReference>
<dbReference type="Gene3D" id="1.10.1040.10">
    <property type="entry name" value="N-(1-d-carboxylethyl)-l-norvaline Dehydrogenase, domain 2"/>
    <property type="match status" value="1"/>
</dbReference>
<dbReference type="PRINTS" id="PR00084">
    <property type="entry name" value="MTLDHDRGNASE"/>
</dbReference>
<dbReference type="NCBIfam" id="NF043014">
    <property type="entry name" value="DArabDhDalD"/>
    <property type="match status" value="1"/>
</dbReference>
<name>A0A0E1W867_BURPE</name>
<protein>
    <submittedName>
        <fullName evidence="4">Mannitol dehydrogenase family protein</fullName>
    </submittedName>
</protein>
<accession>A0A0E1W867</accession>
<dbReference type="AlphaFoldDB" id="A0A0E1W867"/>
<dbReference type="EMBL" id="CM000832">
    <property type="protein sequence ID" value="EET09348.1"/>
    <property type="molecule type" value="Genomic_DNA"/>
</dbReference>
<dbReference type="InterPro" id="IPR013131">
    <property type="entry name" value="Mannitol_DH_N"/>
</dbReference>
<dbReference type="SUPFAM" id="SSF48179">
    <property type="entry name" value="6-phosphogluconate dehydrogenase C-terminal domain-like"/>
    <property type="match status" value="1"/>
</dbReference>
<dbReference type="Pfam" id="PF01232">
    <property type="entry name" value="Mannitol_dh"/>
    <property type="match status" value="1"/>
</dbReference>
<evidence type="ECO:0000259" key="3">
    <source>
        <dbReference type="Pfam" id="PF08125"/>
    </source>
</evidence>
<keyword evidence="1" id="KW-0560">Oxidoreductase</keyword>
<feature type="domain" description="Mannitol dehydrogenase N-terminal" evidence="2">
    <location>
        <begin position="27"/>
        <end position="277"/>
    </location>
</feature>
<dbReference type="InterPro" id="IPR036291">
    <property type="entry name" value="NAD(P)-bd_dom_sf"/>
</dbReference>
<dbReference type="Pfam" id="PF08125">
    <property type="entry name" value="Mannitol_dh_C"/>
    <property type="match status" value="1"/>
</dbReference>
<dbReference type="HOGENOM" id="CLU_027324_0_2_4"/>
<dbReference type="GO" id="GO:0008866">
    <property type="term" value="F:fructuronate reductase activity"/>
    <property type="evidence" value="ECO:0007669"/>
    <property type="project" value="TreeGrafter"/>
</dbReference>
<dbReference type="InterPro" id="IPR050025">
    <property type="entry name" value="DalD"/>
</dbReference>
<sequence length="480" mass="52115">MIYTKFGGREPAVRRHGMSSPSTAAPAILHIGVGSFHRAHQAWYLHRVNEASPAAERWSLVVGDIRDDLRASREALAAQHGVYTLETVTPQGERAYETIRSIARVLPWSMELAALVDAGAAPACRIVSFTVTEGGYYLDEHDRLDAANPDLAADLQGARLTIYGALAALLAERAARGAGPLTLQSCDNLRNNGARFRAGMRAFLARRGLVELLAWFDANVACPSSMVDRITPRPTPDVRERVRAATGFDDACPVMGEAFIQWVIEDRFAAGRPAWEKAGAELVDDVHPYEEAKIRILNATHSCIAWAGTLAGHSYIHEGTRDAHIRRFAHAYVTDDVIPCLTPSPLDLARYRDVVLERFGNPHIRDTNQRVAADGFSKIPGFIAPTLAESIARGVEPVSTAVLPALFLRFLQRWAQGALPYAYQDGVMDARVARAIAGAADPVAALAGERPLWGALAGMPALERALRAGAARVDAWLASR</sequence>
<reference evidence="4 5" key="2">
    <citation type="submission" date="2009-05" db="EMBL/GenBank/DDBJ databases">
        <authorList>
            <person name="Harkins D.M."/>
            <person name="DeShazer D."/>
            <person name="Woods D.E."/>
            <person name="Brinkac L.M."/>
            <person name="Brown K.A."/>
            <person name="Hung G.C."/>
            <person name="Tuanyok A."/>
            <person name="Zhang B."/>
            <person name="Nierman W.C."/>
        </authorList>
    </citation>
    <scope>NUCLEOTIDE SEQUENCE [LARGE SCALE GENOMIC DNA]</scope>
    <source>
        <strain evidence="4 5">1710a</strain>
    </source>
</reference>
<gene>
    <name evidence="4" type="ORF">BURPS1710A_1177</name>
</gene>
<evidence type="ECO:0000256" key="1">
    <source>
        <dbReference type="ARBA" id="ARBA00023002"/>
    </source>
</evidence>
<reference evidence="5" key="1">
    <citation type="submission" date="2007-08" db="EMBL/GenBank/DDBJ databases">
        <title>Annotation of Burkholderia pseudomallei 1710a.</title>
        <authorList>
            <person name="Harkins D.M."/>
            <person name="DeShazer D."/>
            <person name="Woods D.E."/>
            <person name="Brinkac L.M."/>
            <person name="Brown K.A."/>
            <person name="Hung G.C."/>
            <person name="Tuanyok A."/>
            <person name="Zhang B."/>
            <person name="Nierman W.C."/>
        </authorList>
    </citation>
    <scope>NUCLEOTIDE SEQUENCE [LARGE SCALE GENOMIC DNA]</scope>
    <source>
        <strain evidence="5">1710a</strain>
    </source>
</reference>
<dbReference type="SUPFAM" id="SSF51735">
    <property type="entry name" value="NAD(P)-binding Rossmann-fold domains"/>
    <property type="match status" value="1"/>
</dbReference>
<dbReference type="InterPro" id="IPR013118">
    <property type="entry name" value="Mannitol_DH_C"/>
</dbReference>
<organism evidence="4 5">
    <name type="scientific">Burkholderia pseudomallei 1710a</name>
    <dbReference type="NCBI Taxonomy" id="320371"/>
    <lineage>
        <taxon>Bacteria</taxon>
        <taxon>Pseudomonadati</taxon>
        <taxon>Pseudomonadota</taxon>
        <taxon>Betaproteobacteria</taxon>
        <taxon>Burkholderiales</taxon>
        <taxon>Burkholderiaceae</taxon>
        <taxon>Burkholderia</taxon>
        <taxon>pseudomallei group</taxon>
    </lineage>
</organism>